<evidence type="ECO:0000313" key="1">
    <source>
        <dbReference type="EMBL" id="OES34091.1"/>
    </source>
</evidence>
<dbReference type="EMBL" id="MIPY01000008">
    <property type="protein sequence ID" value="OES34091.1"/>
    <property type="molecule type" value="Genomic_DNA"/>
</dbReference>
<dbReference type="AlphaFoldDB" id="A0AB36FYP7"/>
<name>A0AB36FYP7_ALTMA</name>
<reference evidence="1 2" key="1">
    <citation type="submission" date="2016-09" db="EMBL/GenBank/DDBJ databases">
        <title>Draft Genome Sequence of four Alteromonas macleodii strains isolated from copper coupons and grown long-term at elevated copper levels.</title>
        <authorList>
            <person name="Cusick K."/>
            <person name="Dale J."/>
            <person name="Little B."/>
            <person name="Biffinger J."/>
        </authorList>
    </citation>
    <scope>NUCLEOTIDE SEQUENCE [LARGE SCALE GENOMIC DNA]</scope>
    <source>
        <strain evidence="1 2">KCP01</strain>
    </source>
</reference>
<keyword evidence="2" id="KW-1185">Reference proteome</keyword>
<proteinExistence type="predicted"/>
<protein>
    <submittedName>
        <fullName evidence="1">Uncharacterized protein</fullName>
    </submittedName>
</protein>
<dbReference type="Proteomes" id="UP000095392">
    <property type="component" value="Unassembled WGS sequence"/>
</dbReference>
<organism evidence="1 2">
    <name type="scientific">Alteromonas macleodii</name>
    <name type="common">Pseudoalteromonas macleodii</name>
    <dbReference type="NCBI Taxonomy" id="28108"/>
    <lineage>
        <taxon>Bacteria</taxon>
        <taxon>Pseudomonadati</taxon>
        <taxon>Pseudomonadota</taxon>
        <taxon>Gammaproteobacteria</taxon>
        <taxon>Alteromonadales</taxon>
        <taxon>Alteromonadaceae</taxon>
        <taxon>Alteromonas/Salinimonas group</taxon>
        <taxon>Alteromonas</taxon>
    </lineage>
</organism>
<comment type="caution">
    <text evidence="1">The sequence shown here is derived from an EMBL/GenBank/DDBJ whole genome shotgun (WGS) entry which is preliminary data.</text>
</comment>
<sequence>MNSDLFVSHRQDLKKRVNHCLFLSILRFDVSRETCALTK</sequence>
<gene>
    <name evidence="1" type="ORF">BFV95_1669</name>
</gene>
<evidence type="ECO:0000313" key="2">
    <source>
        <dbReference type="Proteomes" id="UP000095392"/>
    </source>
</evidence>
<accession>A0AB36FYP7</accession>